<organism evidence="2 3">
    <name type="scientific">Pararge aegeria aegeria</name>
    <dbReference type="NCBI Taxonomy" id="348720"/>
    <lineage>
        <taxon>Eukaryota</taxon>
        <taxon>Metazoa</taxon>
        <taxon>Ecdysozoa</taxon>
        <taxon>Arthropoda</taxon>
        <taxon>Hexapoda</taxon>
        <taxon>Insecta</taxon>
        <taxon>Pterygota</taxon>
        <taxon>Neoptera</taxon>
        <taxon>Endopterygota</taxon>
        <taxon>Lepidoptera</taxon>
        <taxon>Glossata</taxon>
        <taxon>Ditrysia</taxon>
        <taxon>Papilionoidea</taxon>
        <taxon>Nymphalidae</taxon>
        <taxon>Satyrinae</taxon>
        <taxon>Satyrini</taxon>
        <taxon>Parargina</taxon>
        <taxon>Pararge</taxon>
    </lineage>
</organism>
<sequence>MSVVWGNDTVLLLIELYESRDLLWNTSHRDYRNKIKKNDAWEDIAKALKLPRKEIETKVHTLRSQFVRERKKVKSSKTTGSGREDVKSSAWFAYDAMKFLLKGATTSGSLDTLDTN</sequence>
<feature type="domain" description="MADF" evidence="1">
    <location>
        <begin position="12"/>
        <end position="105"/>
    </location>
</feature>
<dbReference type="PANTHER" id="PTHR21505:SF12">
    <property type="entry name" value="MADF DOMAIN-CONTAINING PROTEIN-RELATED"/>
    <property type="match status" value="1"/>
</dbReference>
<dbReference type="AlphaFoldDB" id="A0A8S4QNB7"/>
<name>A0A8S4QNB7_9NEOP</name>
<dbReference type="InterPro" id="IPR006578">
    <property type="entry name" value="MADF-dom"/>
</dbReference>
<dbReference type="OrthoDB" id="8881252at2759"/>
<protein>
    <submittedName>
        <fullName evidence="2">Jg20321 protein</fullName>
    </submittedName>
</protein>
<comment type="caution">
    <text evidence="2">The sequence shown here is derived from an EMBL/GenBank/DDBJ whole genome shotgun (WGS) entry which is preliminary data.</text>
</comment>
<feature type="non-terminal residue" evidence="2">
    <location>
        <position position="116"/>
    </location>
</feature>
<dbReference type="EMBL" id="CAKXAJ010013986">
    <property type="protein sequence ID" value="CAH2216094.1"/>
    <property type="molecule type" value="Genomic_DNA"/>
</dbReference>
<dbReference type="Pfam" id="PF10545">
    <property type="entry name" value="MADF_DNA_bdg"/>
    <property type="match status" value="1"/>
</dbReference>
<accession>A0A8S4QNB7</accession>
<proteinExistence type="predicted"/>
<gene>
    <name evidence="2" type="primary">jg20321</name>
    <name evidence="2" type="ORF">PAEG_LOCUS4163</name>
</gene>
<evidence type="ECO:0000313" key="2">
    <source>
        <dbReference type="EMBL" id="CAH2216094.1"/>
    </source>
</evidence>
<keyword evidence="3" id="KW-1185">Reference proteome</keyword>
<dbReference type="SMART" id="SM00595">
    <property type="entry name" value="MADF"/>
    <property type="match status" value="1"/>
</dbReference>
<dbReference type="PANTHER" id="PTHR21505">
    <property type="entry name" value="MADF DOMAIN-CONTAINING PROTEIN-RELATED"/>
    <property type="match status" value="1"/>
</dbReference>
<reference evidence="2" key="1">
    <citation type="submission" date="2022-03" db="EMBL/GenBank/DDBJ databases">
        <authorList>
            <person name="Lindestad O."/>
        </authorList>
    </citation>
    <scope>NUCLEOTIDE SEQUENCE</scope>
</reference>
<evidence type="ECO:0000313" key="3">
    <source>
        <dbReference type="Proteomes" id="UP000838756"/>
    </source>
</evidence>
<dbReference type="PROSITE" id="PS51029">
    <property type="entry name" value="MADF"/>
    <property type="match status" value="1"/>
</dbReference>
<evidence type="ECO:0000259" key="1">
    <source>
        <dbReference type="PROSITE" id="PS51029"/>
    </source>
</evidence>
<dbReference type="Proteomes" id="UP000838756">
    <property type="component" value="Unassembled WGS sequence"/>
</dbReference>